<dbReference type="OrthoDB" id="19153at10239"/>
<evidence type="ECO:0000313" key="2">
    <source>
        <dbReference type="EMBL" id="AFA44794.1"/>
    </source>
</evidence>
<dbReference type="Proteomes" id="UP000007524">
    <property type="component" value="Segment"/>
</dbReference>
<keyword evidence="3" id="KW-1185">Reference proteome</keyword>
<dbReference type="EMBL" id="JQ513383">
    <property type="protein sequence ID" value="AFA44794.1"/>
    <property type="molecule type" value="Genomic_DNA"/>
</dbReference>
<name>H6X4X9_9CAUD</name>
<proteinExistence type="predicted"/>
<dbReference type="Pfam" id="PF14216">
    <property type="entry name" value="DUF4326"/>
    <property type="match status" value="1"/>
</dbReference>
<gene>
    <name evidence="2" type="ORF">Rak2_00522</name>
</gene>
<accession>H6X4X9</accession>
<organism evidence="2 3">
    <name type="scientific">Klebsiella phage vB_KleM_RaK2</name>
    <dbReference type="NCBI Taxonomy" id="1147094"/>
    <lineage>
        <taxon>Viruses</taxon>
        <taxon>Duplodnaviria</taxon>
        <taxon>Heunggongvirae</taxon>
        <taxon>Uroviricota</taxon>
        <taxon>Caudoviricetes</taxon>
        <taxon>Alcyoneusvirus</taxon>
        <taxon>Alcyoneusvirus RaK2</taxon>
    </lineage>
</organism>
<sequence length="115" mass="13414">MFFEYNDENIYPIVVNKYKEPYDVYIGRGSKWGNPFTHIKNRDTKAEFIVNTREESISKYREWIFNKIENGEITIDELLELSGKKLGCFCKPKSCHGDVLVEIVSALLDELSNNN</sequence>
<protein>
    <recommendedName>
        <fullName evidence="1">DUF4326 domain-containing protein</fullName>
    </recommendedName>
</protein>
<reference evidence="2 3" key="1">
    <citation type="journal article" date="2012" name="J. Virol.">
        <title>Genome of Klebsiella sp.-Infecting Bacteriophage vB_KleM_RaK2.</title>
        <authorList>
            <person name="Simoliunas E."/>
            <person name="Kaliniene L."/>
            <person name="Truncaite L."/>
            <person name="Klausa V."/>
            <person name="Zajanckauskaite A."/>
            <person name="Meskys R."/>
        </authorList>
    </citation>
    <scope>NUCLEOTIDE SEQUENCE [LARGE SCALE GENOMIC DNA]</scope>
</reference>
<evidence type="ECO:0000259" key="1">
    <source>
        <dbReference type="Pfam" id="PF14216"/>
    </source>
</evidence>
<dbReference type="RefSeq" id="YP_007007677.1">
    <property type="nucleotide sequence ID" value="NC_019526.1"/>
</dbReference>
<dbReference type="InterPro" id="IPR025475">
    <property type="entry name" value="DUF4326"/>
</dbReference>
<feature type="domain" description="DUF4326" evidence="1">
    <location>
        <begin position="15"/>
        <end position="102"/>
    </location>
</feature>
<dbReference type="KEGG" id="vg:14013110"/>
<dbReference type="GeneID" id="14013110"/>
<evidence type="ECO:0000313" key="3">
    <source>
        <dbReference type="Proteomes" id="UP000007524"/>
    </source>
</evidence>